<dbReference type="STRING" id="105231.A0A1Y1HS09"/>
<evidence type="ECO:0000259" key="11">
    <source>
        <dbReference type="PROSITE" id="PS50076"/>
    </source>
</evidence>
<keyword evidence="7 10" id="KW-0472">Membrane</keyword>
<dbReference type="GO" id="GO:0031207">
    <property type="term" value="C:Sec62/Sec63 complex"/>
    <property type="evidence" value="ECO:0000318"/>
    <property type="project" value="GO_Central"/>
</dbReference>
<keyword evidence="3 10" id="KW-0812">Transmembrane</keyword>
<feature type="transmembrane region" description="Helical" evidence="10">
    <location>
        <begin position="65"/>
        <end position="90"/>
    </location>
</feature>
<dbReference type="Pfam" id="PF02889">
    <property type="entry name" value="Sec63"/>
    <property type="match status" value="1"/>
</dbReference>
<evidence type="ECO:0000313" key="12">
    <source>
        <dbReference type="EMBL" id="GAQ79347.1"/>
    </source>
</evidence>
<dbReference type="Gene3D" id="1.10.150.20">
    <property type="entry name" value="5' to 3' exonuclease, C-terminal subdomain"/>
    <property type="match status" value="1"/>
</dbReference>
<evidence type="ECO:0000256" key="7">
    <source>
        <dbReference type="ARBA" id="ARBA00023136"/>
    </source>
</evidence>
<dbReference type="Gene3D" id="1.10.3380.10">
    <property type="entry name" value="Sec63 N-terminal domain-like domain"/>
    <property type="match status" value="1"/>
</dbReference>
<dbReference type="Gene3D" id="1.10.287.110">
    <property type="entry name" value="DnaJ domain"/>
    <property type="match status" value="1"/>
</dbReference>
<name>A0A1Y1HS09_KLENI</name>
<dbReference type="SUPFAM" id="SSF46565">
    <property type="entry name" value="Chaperone J-domain"/>
    <property type="match status" value="1"/>
</dbReference>
<keyword evidence="8" id="KW-0143">Chaperone</keyword>
<dbReference type="Gene3D" id="2.60.40.150">
    <property type="entry name" value="C2 domain"/>
    <property type="match status" value="1"/>
</dbReference>
<dbReference type="InterPro" id="IPR001623">
    <property type="entry name" value="DnaJ_domain"/>
</dbReference>
<evidence type="ECO:0000256" key="6">
    <source>
        <dbReference type="ARBA" id="ARBA00022989"/>
    </source>
</evidence>
<dbReference type="PRINTS" id="PR00625">
    <property type="entry name" value="JDOMAIN"/>
</dbReference>
<evidence type="ECO:0000313" key="13">
    <source>
        <dbReference type="Proteomes" id="UP000054558"/>
    </source>
</evidence>
<dbReference type="Proteomes" id="UP000054558">
    <property type="component" value="Unassembled WGS sequence"/>
</dbReference>
<dbReference type="GO" id="GO:0008320">
    <property type="term" value="F:protein transmembrane transporter activity"/>
    <property type="evidence" value="ECO:0000318"/>
    <property type="project" value="GO_Central"/>
</dbReference>
<reference evidence="12 13" key="1">
    <citation type="journal article" date="2014" name="Nat. Commun.">
        <title>Klebsormidium flaccidum genome reveals primary factors for plant terrestrial adaptation.</title>
        <authorList>
            <person name="Hori K."/>
            <person name="Maruyama F."/>
            <person name="Fujisawa T."/>
            <person name="Togashi T."/>
            <person name="Yamamoto N."/>
            <person name="Seo M."/>
            <person name="Sato S."/>
            <person name="Yamada T."/>
            <person name="Mori H."/>
            <person name="Tajima N."/>
            <person name="Moriyama T."/>
            <person name="Ikeuchi M."/>
            <person name="Watanabe M."/>
            <person name="Wada H."/>
            <person name="Kobayashi K."/>
            <person name="Saito M."/>
            <person name="Masuda T."/>
            <person name="Sasaki-Sekimoto Y."/>
            <person name="Mashiguchi K."/>
            <person name="Awai K."/>
            <person name="Shimojima M."/>
            <person name="Masuda S."/>
            <person name="Iwai M."/>
            <person name="Nobusawa T."/>
            <person name="Narise T."/>
            <person name="Kondo S."/>
            <person name="Saito H."/>
            <person name="Sato R."/>
            <person name="Murakawa M."/>
            <person name="Ihara Y."/>
            <person name="Oshima-Yamada Y."/>
            <person name="Ohtaka K."/>
            <person name="Satoh M."/>
            <person name="Sonobe K."/>
            <person name="Ishii M."/>
            <person name="Ohtani R."/>
            <person name="Kanamori-Sato M."/>
            <person name="Honoki R."/>
            <person name="Miyazaki D."/>
            <person name="Mochizuki H."/>
            <person name="Umetsu J."/>
            <person name="Higashi K."/>
            <person name="Shibata D."/>
            <person name="Kamiya Y."/>
            <person name="Sato N."/>
            <person name="Nakamura Y."/>
            <person name="Tabata S."/>
            <person name="Ida S."/>
            <person name="Kurokawa K."/>
            <person name="Ohta H."/>
        </authorList>
    </citation>
    <scope>NUCLEOTIDE SEQUENCE [LARGE SCALE GENOMIC DNA]</scope>
    <source>
        <strain evidence="12 13">NIES-2285</strain>
    </source>
</reference>
<dbReference type="CDD" id="cd06257">
    <property type="entry name" value="DnaJ"/>
    <property type="match status" value="1"/>
</dbReference>
<evidence type="ECO:0000256" key="3">
    <source>
        <dbReference type="ARBA" id="ARBA00022692"/>
    </source>
</evidence>
<evidence type="ECO:0000256" key="2">
    <source>
        <dbReference type="ARBA" id="ARBA00022448"/>
    </source>
</evidence>
<dbReference type="GO" id="GO:0006614">
    <property type="term" value="P:SRP-dependent cotranslational protein targeting to membrane"/>
    <property type="evidence" value="ECO:0000318"/>
    <property type="project" value="GO_Central"/>
</dbReference>
<keyword evidence="2" id="KW-0813">Transport</keyword>
<feature type="domain" description="J" evidence="11">
    <location>
        <begin position="101"/>
        <end position="166"/>
    </location>
</feature>
<keyword evidence="6 10" id="KW-1133">Transmembrane helix</keyword>
<dbReference type="PANTHER" id="PTHR24075:SF0">
    <property type="entry name" value="TRANSLOCATION PROTEIN SEC63 HOMOLOG"/>
    <property type="match status" value="1"/>
</dbReference>
<dbReference type="InterPro" id="IPR004179">
    <property type="entry name" value="Sec63-dom"/>
</dbReference>
<dbReference type="SUPFAM" id="SSF158702">
    <property type="entry name" value="Sec63 N-terminal domain-like"/>
    <property type="match status" value="1"/>
</dbReference>
<protein>
    <submittedName>
        <fullName evidence="12">DnaJ / Sec63 Brl domains-containing protein</fullName>
    </submittedName>
</protein>
<dbReference type="InterPro" id="IPR035892">
    <property type="entry name" value="C2_domain_sf"/>
</dbReference>
<dbReference type="Pfam" id="PF00226">
    <property type="entry name" value="DnaJ"/>
    <property type="match status" value="1"/>
</dbReference>
<keyword evidence="5" id="KW-0653">Protein transport</keyword>
<evidence type="ECO:0000256" key="1">
    <source>
        <dbReference type="ARBA" id="ARBA00004477"/>
    </source>
</evidence>
<feature type="region of interest" description="Disordered" evidence="9">
    <location>
        <begin position="609"/>
        <end position="706"/>
    </location>
</feature>
<accession>A0A1Y1HS09</accession>
<feature type="transmembrane region" description="Helical" evidence="10">
    <location>
        <begin position="12"/>
        <end position="33"/>
    </location>
</feature>
<evidence type="ECO:0000256" key="5">
    <source>
        <dbReference type="ARBA" id="ARBA00022927"/>
    </source>
</evidence>
<dbReference type="EMBL" id="DF236977">
    <property type="protein sequence ID" value="GAQ79347.1"/>
    <property type="molecule type" value="Genomic_DNA"/>
</dbReference>
<dbReference type="PROSITE" id="PS50076">
    <property type="entry name" value="DNAJ_2"/>
    <property type="match status" value="1"/>
</dbReference>
<evidence type="ECO:0000256" key="8">
    <source>
        <dbReference type="ARBA" id="ARBA00023186"/>
    </source>
</evidence>
<dbReference type="GO" id="GO:0006620">
    <property type="term" value="P:post-translational protein targeting to endoplasmic reticulum membrane"/>
    <property type="evidence" value="ECO:0000318"/>
    <property type="project" value="GO_Central"/>
</dbReference>
<feature type="transmembrane region" description="Helical" evidence="10">
    <location>
        <begin position="194"/>
        <end position="215"/>
    </location>
</feature>
<dbReference type="SMART" id="SM00973">
    <property type="entry name" value="Sec63"/>
    <property type="match status" value="1"/>
</dbReference>
<dbReference type="AlphaFoldDB" id="A0A1Y1HS09"/>
<dbReference type="SUPFAM" id="SSF81296">
    <property type="entry name" value="E set domains"/>
    <property type="match status" value="1"/>
</dbReference>
<comment type="subcellular location">
    <subcellularLocation>
        <location evidence="1">Endoplasmic reticulum membrane</location>
        <topology evidence="1">Multi-pass membrane protein</topology>
    </subcellularLocation>
</comment>
<gene>
    <name evidence="12" type="ORF">KFL_000280520</name>
</gene>
<keyword evidence="13" id="KW-1185">Reference proteome</keyword>
<dbReference type="InterPro" id="IPR014756">
    <property type="entry name" value="Ig_E-set"/>
</dbReference>
<dbReference type="InterPro" id="IPR036869">
    <property type="entry name" value="J_dom_sf"/>
</dbReference>
<dbReference type="OMA" id="RAILHAH"/>
<dbReference type="SMART" id="SM00271">
    <property type="entry name" value="DnaJ"/>
    <property type="match status" value="1"/>
</dbReference>
<organism evidence="12 13">
    <name type="scientific">Klebsormidium nitens</name>
    <name type="common">Green alga</name>
    <name type="synonym">Ulothrix nitens</name>
    <dbReference type="NCBI Taxonomy" id="105231"/>
    <lineage>
        <taxon>Eukaryota</taxon>
        <taxon>Viridiplantae</taxon>
        <taxon>Streptophyta</taxon>
        <taxon>Klebsormidiophyceae</taxon>
        <taxon>Klebsormidiales</taxon>
        <taxon>Klebsormidiaceae</taxon>
        <taxon>Klebsormidium</taxon>
    </lineage>
</organism>
<feature type="compositionally biased region" description="Acidic residues" evidence="9">
    <location>
        <begin position="626"/>
        <end position="676"/>
    </location>
</feature>
<keyword evidence="4" id="KW-0256">Endoplasmic reticulum</keyword>
<dbReference type="OrthoDB" id="1734229at2759"/>
<proteinExistence type="predicted"/>
<evidence type="ECO:0000256" key="4">
    <source>
        <dbReference type="ARBA" id="ARBA00022824"/>
    </source>
</evidence>
<evidence type="ECO:0000256" key="9">
    <source>
        <dbReference type="SAM" id="MobiDB-lite"/>
    </source>
</evidence>
<sequence length="706" mass="76970">MAPPREEMSALFPIFLLSMMALVVIPWTVARLLGVSARHRKRAPHCPCSLCKRAPKHQTTLAKQVSTFLTVTNVFLVLAWLAMAVLLLAIKSSPGEVAPFEPYSILGLQPGASETDIRKAYRAKSREYHPDKNPDPKATAYFVDYVTKAYKALTDEAARANLEKYGNVDGPQGMAVGIALPKFMLDAQGGSGGVLLACLVGGGILAPLLAAVVYLSRAGQYNSNAVRTATLAYYYQLIKPSLASSKVLEVAVHAQEYVEMPVRRSDDEALARVFTLVRSELGLDPKNLKQEQAKFWKKQHPALIKAELLLLAQLTGQAAAVPAALQADLAACLALTPRLLEELMKMALVARPPQGRGWLRPAQGVCELRQGLVQAIPLSARKAGEKIPAAAELLQLPHFGEQAAKRVGRKRVRSLQDLIDMDDAERAATLTAAGLSEEQAADVEAVLGVVPQVEVDAAAETEGEEGVQEGDVLTLRAWVTLQRRDAPPHTVPHTPLFPYPHDEGWWLILADGNETLVSQKVSWADEEGAVAAVKKLAEEAAEQLGQPEKAAEEVARDMERIRAGGRLVTAKFLAPVEGLHLLTCHCLSDTWLGVDAKCSIKLRVSKRSRAGTRGGAEAGLAATEERWEEEGEEREEGEEEEEEEEMDDEDYESEYSSEEEEEEKAGGEKDEDEKDEEGPRKRKGGKKGQESGEAPLENGAEEEERL</sequence>
<dbReference type="PANTHER" id="PTHR24075">
    <property type="entry name" value="SEC63 DOMAIN-CONTAINING"/>
    <property type="match status" value="1"/>
</dbReference>
<evidence type="ECO:0000256" key="10">
    <source>
        <dbReference type="SAM" id="Phobius"/>
    </source>
</evidence>